<evidence type="ECO:0000313" key="4">
    <source>
        <dbReference type="EMBL" id="CEJ91828.1"/>
    </source>
</evidence>
<feature type="compositionally biased region" description="Polar residues" evidence="2">
    <location>
        <begin position="574"/>
        <end position="592"/>
    </location>
</feature>
<dbReference type="AlphaFoldDB" id="A0A0A1TLU0"/>
<name>A0A0A1TLU0_9HYPO</name>
<gene>
    <name evidence="4" type="ORF">VHEMI07516</name>
</gene>
<evidence type="ECO:0000313" key="5">
    <source>
        <dbReference type="Proteomes" id="UP000039046"/>
    </source>
</evidence>
<dbReference type="STRING" id="1531966.A0A0A1TLU0"/>
<keyword evidence="5" id="KW-1185">Reference proteome</keyword>
<reference evidence="4 5" key="1">
    <citation type="journal article" date="2015" name="Genome Announc.">
        <title>Draft Genome Sequence and Gene Annotation of the Entomopathogenic Fungus Verticillium hemipterigenum.</title>
        <authorList>
            <person name="Horn F."/>
            <person name="Habel A."/>
            <person name="Scharf D.H."/>
            <person name="Dworschak J."/>
            <person name="Brakhage A.A."/>
            <person name="Guthke R."/>
            <person name="Hertweck C."/>
            <person name="Linde J."/>
        </authorList>
    </citation>
    <scope>NUCLEOTIDE SEQUENCE [LARGE SCALE GENOMIC DNA]</scope>
</reference>
<feature type="domain" description="BRCT" evidence="3">
    <location>
        <begin position="131"/>
        <end position="212"/>
    </location>
</feature>
<dbReference type="InterPro" id="IPR001357">
    <property type="entry name" value="BRCT_dom"/>
</dbReference>
<protein>
    <recommendedName>
        <fullName evidence="3">BRCT domain-containing protein</fullName>
    </recommendedName>
</protein>
<dbReference type="GO" id="GO:0007095">
    <property type="term" value="P:mitotic G2 DNA damage checkpoint signaling"/>
    <property type="evidence" value="ECO:0007669"/>
    <property type="project" value="TreeGrafter"/>
</dbReference>
<dbReference type="SMART" id="SM00292">
    <property type="entry name" value="BRCT"/>
    <property type="match status" value="4"/>
</dbReference>
<sequence>MASPQSWEADEADAVDFAAPLRGVVICCTSIPPDQRRDVADRTTEMGGIHKYDLTPDVTHLIVGDYDTPKYRHVARERPDIKAMDVNWIEAVSALWKRDEEIPFRKLESQYQLKALQKCGPGSAPGGVDESALTICLTGFGLEWKEIAEKIQANGGFHRADLTRSCTHLIVKNPEGKKFNAARSWKVATVTLEWLDQSIQRGLILDEEKFDPLLPPEEQGVGAWNKKDAEAMRQKKRSRSMIAPGQEDGARKLRKTASMKLNSQHTHLWGDILGKPTSRENSFAQDSTPASPALTSAVIPALVAQKGIFGHCIFYMHGFNTKQREILEQAITGLHGAVVPTLEAAAASDREDSVTQRFLIVPQTSQPETHPTVPDGFNVITELYIEKCLHSKQYFDPNDSVIGRPFPLFPIPGFVDLKICSAAFKDLDLNQIAKTVNQLGASFETNFNRNVSVLVCKSVAGTRKEKLEYARQWQVPVVSQDWLWECISTGFNVPFDNFILPGFPKPAPKEDSAASVESGRQPSLKQDSVDLKQNVRSEKRPPAAAKLDATAFDSESPKDGSSSTKHSTKAKLDSVSTADFMTARSRSAGTSAKESDAPLSERSSSSLNKSPSPTKPASDFDLGGKKDGGNTRSRSVISKSNSVSSDDEAAKLEQARKAAKAAEREQLTSRITSLLDEAAPTPESGFGTSGAGHSGPRPRKRQILGRATSNASSAGGSMSASILQRALSSVDGMAGEGEDDAQEPPGTQLDYRDPQAQERRSALMSRLMGQGAPETTTRSTRRKS</sequence>
<feature type="domain" description="BRCT" evidence="3">
    <location>
        <begin position="304"/>
        <end position="402"/>
    </location>
</feature>
<dbReference type="GO" id="GO:0033314">
    <property type="term" value="P:mitotic DNA replication checkpoint signaling"/>
    <property type="evidence" value="ECO:0007669"/>
    <property type="project" value="TreeGrafter"/>
</dbReference>
<feature type="domain" description="BRCT" evidence="3">
    <location>
        <begin position="431"/>
        <end position="500"/>
    </location>
</feature>
<dbReference type="OrthoDB" id="251770at2759"/>
<feature type="domain" description="BRCT" evidence="3">
    <location>
        <begin position="16"/>
        <end position="89"/>
    </location>
</feature>
<feature type="compositionally biased region" description="Basic and acidic residues" evidence="2">
    <location>
        <begin position="648"/>
        <end position="667"/>
    </location>
</feature>
<dbReference type="GO" id="GO:0006270">
    <property type="term" value="P:DNA replication initiation"/>
    <property type="evidence" value="ECO:0007669"/>
    <property type="project" value="TreeGrafter"/>
</dbReference>
<feature type="compositionally biased region" description="Basic and acidic residues" evidence="2">
    <location>
        <begin position="750"/>
        <end position="761"/>
    </location>
</feature>
<feature type="compositionally biased region" description="Low complexity" evidence="2">
    <location>
        <begin position="705"/>
        <end position="721"/>
    </location>
</feature>
<organism evidence="4 5">
    <name type="scientific">[Torrubiella] hemipterigena</name>
    <dbReference type="NCBI Taxonomy" id="1531966"/>
    <lineage>
        <taxon>Eukaryota</taxon>
        <taxon>Fungi</taxon>
        <taxon>Dikarya</taxon>
        <taxon>Ascomycota</taxon>
        <taxon>Pezizomycotina</taxon>
        <taxon>Sordariomycetes</taxon>
        <taxon>Hypocreomycetidae</taxon>
        <taxon>Hypocreales</taxon>
        <taxon>Clavicipitaceae</taxon>
        <taxon>Clavicipitaceae incertae sedis</taxon>
        <taxon>'Torrubiella' clade</taxon>
    </lineage>
</organism>
<feature type="region of interest" description="Disordered" evidence="2">
    <location>
        <begin position="227"/>
        <end position="251"/>
    </location>
</feature>
<dbReference type="Gene3D" id="3.40.50.10190">
    <property type="entry name" value="BRCT domain"/>
    <property type="match status" value="4"/>
</dbReference>
<evidence type="ECO:0000259" key="3">
    <source>
        <dbReference type="PROSITE" id="PS50172"/>
    </source>
</evidence>
<dbReference type="PANTHER" id="PTHR13561">
    <property type="entry name" value="DNA REPLICATION REGULATOR DPB11-RELATED"/>
    <property type="match status" value="1"/>
</dbReference>
<feature type="compositionally biased region" description="Basic and acidic residues" evidence="2">
    <location>
        <begin position="527"/>
        <end position="541"/>
    </location>
</feature>
<evidence type="ECO:0000256" key="1">
    <source>
        <dbReference type="ARBA" id="ARBA00022737"/>
    </source>
</evidence>
<dbReference type="PANTHER" id="PTHR13561:SF20">
    <property type="entry name" value="DNA TOPOISOMERASE 2-BINDING PROTEIN 1"/>
    <property type="match status" value="1"/>
</dbReference>
<dbReference type="PROSITE" id="PS50172">
    <property type="entry name" value="BRCT"/>
    <property type="match status" value="4"/>
</dbReference>
<proteinExistence type="predicted"/>
<feature type="compositionally biased region" description="Low complexity" evidence="2">
    <location>
        <begin position="632"/>
        <end position="644"/>
    </location>
</feature>
<evidence type="ECO:0000256" key="2">
    <source>
        <dbReference type="SAM" id="MobiDB-lite"/>
    </source>
</evidence>
<dbReference type="EMBL" id="CDHN01000004">
    <property type="protein sequence ID" value="CEJ91828.1"/>
    <property type="molecule type" value="Genomic_DNA"/>
</dbReference>
<feature type="compositionally biased region" description="Low complexity" evidence="2">
    <location>
        <begin position="597"/>
        <end position="616"/>
    </location>
</feature>
<dbReference type="CDD" id="cd17731">
    <property type="entry name" value="BRCT_TopBP1_rpt2_like"/>
    <property type="match status" value="1"/>
</dbReference>
<accession>A0A0A1TLU0</accession>
<dbReference type="SUPFAM" id="SSF52113">
    <property type="entry name" value="BRCT domain"/>
    <property type="match status" value="3"/>
</dbReference>
<dbReference type="InterPro" id="IPR036420">
    <property type="entry name" value="BRCT_dom_sf"/>
</dbReference>
<dbReference type="InterPro" id="IPR059215">
    <property type="entry name" value="BRCT2_TopBP1-like"/>
</dbReference>
<dbReference type="Pfam" id="PF12738">
    <property type="entry name" value="PTCB-BRCT"/>
    <property type="match status" value="3"/>
</dbReference>
<dbReference type="HOGENOM" id="CLU_009893_0_0_1"/>
<dbReference type="CDD" id="cd18433">
    <property type="entry name" value="BRCT_Rad4_rpt3"/>
    <property type="match status" value="1"/>
</dbReference>
<dbReference type="Proteomes" id="UP000039046">
    <property type="component" value="Unassembled WGS sequence"/>
</dbReference>
<keyword evidence="1" id="KW-0677">Repeat</keyword>
<feature type="region of interest" description="Disordered" evidence="2">
    <location>
        <begin position="509"/>
        <end position="784"/>
    </location>
</feature>